<protein>
    <submittedName>
        <fullName evidence="1">Uncharacterized protein</fullName>
    </submittedName>
</protein>
<reference evidence="2" key="1">
    <citation type="submission" date="2016-05" db="EMBL/GenBank/DDBJ databases">
        <title>Draft genome sequences of four strains of Ehrlichia ruminantium, a tick-borne pathogen of ruminants, isolated from Zimbabwe, The Gambia and Ghana.</title>
        <authorList>
            <person name="Nakao R."/>
            <person name="Jongejan F."/>
            <person name="Sugimoto C."/>
        </authorList>
    </citation>
    <scope>NUCLEOTIDE SEQUENCE [LARGE SCALE GENOMIC DNA]</scope>
    <source>
        <strain evidence="2">Pokoase 417</strain>
    </source>
</reference>
<evidence type="ECO:0000313" key="2">
    <source>
        <dbReference type="Proteomes" id="UP000092731"/>
    </source>
</evidence>
<dbReference type="AlphaFoldDB" id="A0A170TAB1"/>
<evidence type="ECO:0000313" key="1">
    <source>
        <dbReference type="EMBL" id="GAT78712.1"/>
    </source>
</evidence>
<accession>A0A170TAB1</accession>
<gene>
    <name evidence="1" type="ORF">EHRUM3_09420</name>
</gene>
<sequence>HIRYTTLKTVKIIYNIKINVKRNYLRNKDSIQKKSSIAFI</sequence>
<dbReference type="Proteomes" id="UP000092731">
    <property type="component" value="Unassembled WGS sequence"/>
</dbReference>
<feature type="non-terminal residue" evidence="1">
    <location>
        <position position="1"/>
    </location>
</feature>
<organism evidence="1 2">
    <name type="scientific">Ehrlichia ruminantium</name>
    <name type="common">heartwater rickettsia</name>
    <name type="synonym">Cowdria ruminantium</name>
    <dbReference type="NCBI Taxonomy" id="779"/>
    <lineage>
        <taxon>Bacteria</taxon>
        <taxon>Pseudomonadati</taxon>
        <taxon>Pseudomonadota</taxon>
        <taxon>Alphaproteobacteria</taxon>
        <taxon>Rickettsiales</taxon>
        <taxon>Anaplasmataceae</taxon>
        <taxon>Ehrlichia</taxon>
    </lineage>
</organism>
<proteinExistence type="predicted"/>
<name>A0A170TAB1_EHRRU</name>
<dbReference type="EMBL" id="BDDM01000287">
    <property type="protein sequence ID" value="GAT78712.1"/>
    <property type="molecule type" value="Genomic_DNA"/>
</dbReference>
<comment type="caution">
    <text evidence="1">The sequence shown here is derived from an EMBL/GenBank/DDBJ whole genome shotgun (WGS) entry which is preliminary data.</text>
</comment>